<dbReference type="InterPro" id="IPR010328">
    <property type="entry name" value="DUF928"/>
</dbReference>
<dbReference type="AlphaFoldDB" id="A0A6B3NJ81"/>
<accession>A0A6B3NJ81</accession>
<comment type="caution">
    <text evidence="1">The sequence shown here is derived from an EMBL/GenBank/DDBJ whole genome shotgun (WGS) entry which is preliminary data.</text>
</comment>
<organism evidence="1">
    <name type="scientific">Symploca sp. SIO1C4</name>
    <dbReference type="NCBI Taxonomy" id="2607765"/>
    <lineage>
        <taxon>Bacteria</taxon>
        <taxon>Bacillati</taxon>
        <taxon>Cyanobacteriota</taxon>
        <taxon>Cyanophyceae</taxon>
        <taxon>Coleofasciculales</taxon>
        <taxon>Coleofasciculaceae</taxon>
        <taxon>Symploca</taxon>
    </lineage>
</organism>
<gene>
    <name evidence="1" type="ORF">F6J89_30370</name>
</gene>
<proteinExistence type="predicted"/>
<evidence type="ECO:0000313" key="1">
    <source>
        <dbReference type="EMBL" id="NER31800.1"/>
    </source>
</evidence>
<sequence length="286" mass="31425">MTWFTRSSRFIILVVVLTGLFVVNIQGKLQAQLSSSPRSELSTESAVDTSSQLRLVADVPVSRNDNKRRWNFSNWDSFKPATSGSGVASNRQAGATRGNCVQGQQTLTALVPASGLGATFDEYPTLSWYMPETSASALELVLLDSQNQEIYSTKHTLAKSSEGIVSPPGVMSLNLPAFANLSPLEIDQEYQWQLSLTCNSQDPSADVIVEGIIQRVPLDPILARRLKWASPQERIDIYATNGVWYDALGTTLALKRDRPRDQEIKAAWEELLESVGLQKIAPATVN</sequence>
<name>A0A6B3NJ81_9CYAN</name>
<reference evidence="1" key="1">
    <citation type="submission" date="2019-11" db="EMBL/GenBank/DDBJ databases">
        <title>Genomic insights into an expanded diversity of filamentous marine cyanobacteria reveals the extraordinary biosynthetic potential of Moorea and Okeania.</title>
        <authorList>
            <person name="Ferreira Leao T."/>
            <person name="Wang M."/>
            <person name="Moss N."/>
            <person name="Da Silva R."/>
            <person name="Sanders J."/>
            <person name="Nurk S."/>
            <person name="Gurevich A."/>
            <person name="Humphrey G."/>
            <person name="Reher R."/>
            <person name="Zhu Q."/>
            <person name="Belda-Ferre P."/>
            <person name="Glukhov E."/>
            <person name="Rex R."/>
            <person name="Dorrestein P.C."/>
            <person name="Knight R."/>
            <person name="Pevzner P."/>
            <person name="Gerwick W.H."/>
            <person name="Gerwick L."/>
        </authorList>
    </citation>
    <scope>NUCLEOTIDE SEQUENCE</scope>
    <source>
        <strain evidence="1">SIO1C4</strain>
    </source>
</reference>
<dbReference type="EMBL" id="JAAHFQ010000941">
    <property type="protein sequence ID" value="NER31800.1"/>
    <property type="molecule type" value="Genomic_DNA"/>
</dbReference>
<dbReference type="Pfam" id="PF06051">
    <property type="entry name" value="DUF928"/>
    <property type="match status" value="1"/>
</dbReference>
<protein>
    <submittedName>
        <fullName evidence="1">DUF928 domain-containing protein</fullName>
    </submittedName>
</protein>